<dbReference type="InterPro" id="IPR036108">
    <property type="entry name" value="4pyrrol_syn_uPrphyn_synt_sf"/>
</dbReference>
<dbReference type="GO" id="GO:0006782">
    <property type="term" value="P:protoporphyrinogen IX biosynthetic process"/>
    <property type="evidence" value="ECO:0007669"/>
    <property type="project" value="UniProtKB-UniRule"/>
</dbReference>
<dbReference type="GO" id="GO:0006780">
    <property type="term" value="P:uroporphyrinogen III biosynthetic process"/>
    <property type="evidence" value="ECO:0007669"/>
    <property type="project" value="UniProtKB-UniRule"/>
</dbReference>
<dbReference type="Proteomes" id="UP000648239">
    <property type="component" value="Unassembled WGS sequence"/>
</dbReference>
<protein>
    <recommendedName>
        <fullName evidence="7 9">Uroporphyrinogen-III synthase</fullName>
        <ecNumber evidence="3 9">4.2.1.75</ecNumber>
    </recommendedName>
</protein>
<accession>A0A8J6Y8L4</accession>
<evidence type="ECO:0000256" key="9">
    <source>
        <dbReference type="RuleBase" id="RU366031"/>
    </source>
</evidence>
<dbReference type="EMBL" id="JACXWD010000026">
    <property type="protein sequence ID" value="MBD3868246.1"/>
    <property type="molecule type" value="Genomic_DNA"/>
</dbReference>
<feature type="domain" description="Tetrapyrrole biosynthesis uroporphyrinogen III synthase" evidence="10">
    <location>
        <begin position="24"/>
        <end position="249"/>
    </location>
</feature>
<gene>
    <name evidence="11" type="ORF">IFK94_08970</name>
</gene>
<evidence type="ECO:0000313" key="12">
    <source>
        <dbReference type="Proteomes" id="UP000648239"/>
    </source>
</evidence>
<evidence type="ECO:0000256" key="4">
    <source>
        <dbReference type="ARBA" id="ARBA00023239"/>
    </source>
</evidence>
<comment type="catalytic activity">
    <reaction evidence="8 9">
        <text>hydroxymethylbilane = uroporphyrinogen III + H2O</text>
        <dbReference type="Rhea" id="RHEA:18965"/>
        <dbReference type="ChEBI" id="CHEBI:15377"/>
        <dbReference type="ChEBI" id="CHEBI:57308"/>
        <dbReference type="ChEBI" id="CHEBI:57845"/>
        <dbReference type="EC" id="4.2.1.75"/>
    </reaction>
</comment>
<keyword evidence="4 9" id="KW-0456">Lyase</keyword>
<comment type="function">
    <text evidence="6 9">Catalyzes cyclization of the linear tetrapyrrole, hydroxymethylbilane, to the macrocyclic uroporphyrinogen III.</text>
</comment>
<dbReference type="EC" id="4.2.1.75" evidence="3 9"/>
<dbReference type="Gene3D" id="3.40.50.10090">
    <property type="match status" value="2"/>
</dbReference>
<evidence type="ECO:0000256" key="7">
    <source>
        <dbReference type="ARBA" id="ARBA00040167"/>
    </source>
</evidence>
<comment type="pathway">
    <text evidence="1 9">Porphyrin-containing compound metabolism; protoporphyrin-IX biosynthesis; coproporphyrinogen-III from 5-aminolevulinate: step 3/4.</text>
</comment>
<dbReference type="UniPathway" id="UPA00251">
    <property type="reaction ID" value="UER00320"/>
</dbReference>
<evidence type="ECO:0000256" key="3">
    <source>
        <dbReference type="ARBA" id="ARBA00013109"/>
    </source>
</evidence>
<dbReference type="CDD" id="cd06578">
    <property type="entry name" value="HemD"/>
    <property type="match status" value="1"/>
</dbReference>
<organism evidence="11 12">
    <name type="scientific">Candidatus Polarisedimenticola svalbardensis</name>
    <dbReference type="NCBI Taxonomy" id="2886004"/>
    <lineage>
        <taxon>Bacteria</taxon>
        <taxon>Pseudomonadati</taxon>
        <taxon>Acidobacteriota</taxon>
        <taxon>Candidatus Polarisedimenticolia</taxon>
        <taxon>Candidatus Polarisedimenticolales</taxon>
        <taxon>Candidatus Polarisedimenticolaceae</taxon>
        <taxon>Candidatus Polarisedimenticola</taxon>
    </lineage>
</organism>
<dbReference type="AlphaFoldDB" id="A0A8J6Y8L4"/>
<evidence type="ECO:0000256" key="1">
    <source>
        <dbReference type="ARBA" id="ARBA00004772"/>
    </source>
</evidence>
<evidence type="ECO:0000313" key="11">
    <source>
        <dbReference type="EMBL" id="MBD3868246.1"/>
    </source>
</evidence>
<evidence type="ECO:0000256" key="8">
    <source>
        <dbReference type="ARBA" id="ARBA00048617"/>
    </source>
</evidence>
<dbReference type="PANTHER" id="PTHR38042:SF1">
    <property type="entry name" value="UROPORPHYRINOGEN-III SYNTHASE, CHLOROPLASTIC"/>
    <property type="match status" value="1"/>
</dbReference>
<evidence type="ECO:0000256" key="6">
    <source>
        <dbReference type="ARBA" id="ARBA00037589"/>
    </source>
</evidence>
<evidence type="ECO:0000256" key="2">
    <source>
        <dbReference type="ARBA" id="ARBA00008133"/>
    </source>
</evidence>
<dbReference type="SUPFAM" id="SSF69618">
    <property type="entry name" value="HemD-like"/>
    <property type="match status" value="1"/>
</dbReference>
<proteinExistence type="inferred from homology"/>
<evidence type="ECO:0000256" key="5">
    <source>
        <dbReference type="ARBA" id="ARBA00023244"/>
    </source>
</evidence>
<keyword evidence="5 9" id="KW-0627">Porphyrin biosynthesis</keyword>
<evidence type="ECO:0000259" key="10">
    <source>
        <dbReference type="Pfam" id="PF02602"/>
    </source>
</evidence>
<dbReference type="PANTHER" id="PTHR38042">
    <property type="entry name" value="UROPORPHYRINOGEN-III SYNTHASE, CHLOROPLASTIC"/>
    <property type="match status" value="1"/>
</dbReference>
<dbReference type="GO" id="GO:0004852">
    <property type="term" value="F:uroporphyrinogen-III synthase activity"/>
    <property type="evidence" value="ECO:0007669"/>
    <property type="project" value="UniProtKB-UniRule"/>
</dbReference>
<comment type="caution">
    <text evidence="11">The sequence shown here is derived from an EMBL/GenBank/DDBJ whole genome shotgun (WGS) entry which is preliminary data.</text>
</comment>
<reference evidence="11 12" key="1">
    <citation type="submission" date="2020-08" db="EMBL/GenBank/DDBJ databases">
        <title>Acidobacteriota in marine sediments use diverse sulfur dissimilation pathways.</title>
        <authorList>
            <person name="Wasmund K."/>
        </authorList>
    </citation>
    <scope>NUCLEOTIDE SEQUENCE [LARGE SCALE GENOMIC DNA]</scope>
    <source>
        <strain evidence="11">MAG AM4</strain>
    </source>
</reference>
<dbReference type="InterPro" id="IPR039793">
    <property type="entry name" value="UROS/Hem4"/>
</dbReference>
<comment type="similarity">
    <text evidence="2 9">Belongs to the uroporphyrinogen-III synthase family.</text>
</comment>
<name>A0A8J6Y8L4_9BACT</name>
<dbReference type="InterPro" id="IPR003754">
    <property type="entry name" value="4pyrrol_synth_uPrphyn_synth"/>
</dbReference>
<sequence>MNVPTNPLAGRRILVTRPQERGERLLEQVAKAGGRIFHRPAIDFESPVDPSSADRAVSELSSFDWLVLTSPTGLRFFLDRLRDSGRAAVPGTVRFAVVGPGTADALQDAGYRPDLIPDIADADGLAAGLSGEPIAGKRVLWVRPETARPALGNILEEAGAEVVQAIFYRTVPHTGCPEIGADLTAGRYHGVLFTSPSTFRAVFEALPPDRIESFRKVVRVAIGRVTAGAMEAAGYPPHATAGEPTAEGVAAAFAAAFGPAPLC</sequence>
<dbReference type="Pfam" id="PF02602">
    <property type="entry name" value="HEM4"/>
    <property type="match status" value="1"/>
</dbReference>